<dbReference type="GO" id="GO:1990904">
    <property type="term" value="C:ribonucleoprotein complex"/>
    <property type="evidence" value="ECO:0007669"/>
    <property type="project" value="UniProtKB-KW"/>
</dbReference>
<evidence type="ECO:0000256" key="2">
    <source>
        <dbReference type="ARBA" id="ARBA00010618"/>
    </source>
</evidence>
<evidence type="ECO:0000259" key="10">
    <source>
        <dbReference type="SMART" id="SM00739"/>
    </source>
</evidence>
<evidence type="ECO:0000313" key="11">
    <source>
        <dbReference type="EMBL" id="AFP08935.1"/>
    </source>
</evidence>
<evidence type="ECO:0000256" key="6">
    <source>
        <dbReference type="ARBA" id="ARBA00023274"/>
    </source>
</evidence>
<dbReference type="GO" id="GO:0005739">
    <property type="term" value="C:mitochondrion"/>
    <property type="evidence" value="ECO:0007669"/>
    <property type="project" value="UniProtKB-SubCell"/>
</dbReference>
<dbReference type="EMBL" id="JW876418">
    <property type="protein sequence ID" value="AFP08935.1"/>
    <property type="molecule type" value="mRNA"/>
</dbReference>
<dbReference type="PANTHER" id="PTHR12903">
    <property type="entry name" value="MITOCHONDRIAL RIBOSOMAL PROTEIN L24"/>
    <property type="match status" value="1"/>
</dbReference>
<dbReference type="InterPro" id="IPR057264">
    <property type="entry name" value="Ribosomal_uL24_C"/>
</dbReference>
<sequence>MRLSAVLAMAAKVEVPAGYRYGTNRPWTVAAKRHQPPGKKRRKVFVERIAPEDRTVLRGDTVEILKGKDAGKQGKVSQVIGARNWVLVEGMNTHYRWVGRSSNSRGTYIASEAPLLVNHVRLVDPSDRKATEVEWRFTEEGERVRVSVRSGTIIPEPLFQRCDGIIPEQWKDGPKDTGTEDAVRRSYTPSLKTLEEEVMEKMEIVETRVPRKAFWY</sequence>
<dbReference type="InterPro" id="IPR041988">
    <property type="entry name" value="Ribosomal_uL24_KOW"/>
</dbReference>
<dbReference type="AlphaFoldDB" id="V9LA61"/>
<dbReference type="HAMAP" id="MF_01326_B">
    <property type="entry name" value="Ribosomal_uL24_B"/>
    <property type="match status" value="1"/>
</dbReference>
<accession>V9LA61</accession>
<dbReference type="InterPro" id="IPR005824">
    <property type="entry name" value="KOW"/>
</dbReference>
<dbReference type="SMART" id="SM00739">
    <property type="entry name" value="KOW"/>
    <property type="match status" value="1"/>
</dbReference>
<feature type="domain" description="KOW" evidence="10">
    <location>
        <begin position="55"/>
        <end position="82"/>
    </location>
</feature>
<evidence type="ECO:0000256" key="1">
    <source>
        <dbReference type="ARBA" id="ARBA00004173"/>
    </source>
</evidence>
<organism evidence="11">
    <name type="scientific">Callorhinchus milii</name>
    <name type="common">Ghost shark</name>
    <dbReference type="NCBI Taxonomy" id="7868"/>
    <lineage>
        <taxon>Eukaryota</taxon>
        <taxon>Metazoa</taxon>
        <taxon>Chordata</taxon>
        <taxon>Craniata</taxon>
        <taxon>Vertebrata</taxon>
        <taxon>Chondrichthyes</taxon>
        <taxon>Holocephali</taxon>
        <taxon>Chimaeriformes</taxon>
        <taxon>Callorhinchidae</taxon>
        <taxon>Callorhinchus</taxon>
    </lineage>
</organism>
<name>V9LA61_CALMI</name>
<evidence type="ECO:0000256" key="3">
    <source>
        <dbReference type="ARBA" id="ARBA00022946"/>
    </source>
</evidence>
<evidence type="ECO:0000256" key="8">
    <source>
        <dbReference type="ARBA" id="ARBA00035357"/>
    </source>
</evidence>
<dbReference type="PROSITE" id="PS01108">
    <property type="entry name" value="RIBOSOMAL_L24"/>
    <property type="match status" value="1"/>
</dbReference>
<dbReference type="Pfam" id="PF17136">
    <property type="entry name" value="ribosomal_L24"/>
    <property type="match status" value="1"/>
</dbReference>
<evidence type="ECO:0000256" key="4">
    <source>
        <dbReference type="ARBA" id="ARBA00022980"/>
    </source>
</evidence>
<dbReference type="GO" id="GO:0006412">
    <property type="term" value="P:translation"/>
    <property type="evidence" value="ECO:0007669"/>
    <property type="project" value="InterPro"/>
</dbReference>
<proteinExistence type="evidence at transcript level"/>
<dbReference type="InterPro" id="IPR014722">
    <property type="entry name" value="Rib_uL2_dom2"/>
</dbReference>
<evidence type="ECO:0000256" key="5">
    <source>
        <dbReference type="ARBA" id="ARBA00023128"/>
    </source>
</evidence>
<keyword evidence="3" id="KW-0809">Transit peptide</keyword>
<evidence type="ECO:0000256" key="9">
    <source>
        <dbReference type="RuleBase" id="RU003477"/>
    </source>
</evidence>
<comment type="subcellular location">
    <subcellularLocation>
        <location evidence="1">Mitochondrion</location>
    </subcellularLocation>
</comment>
<dbReference type="InterPro" id="IPR003256">
    <property type="entry name" value="Ribosomal_uL24"/>
</dbReference>
<dbReference type="GO" id="GO:0003735">
    <property type="term" value="F:structural constituent of ribosome"/>
    <property type="evidence" value="ECO:0007669"/>
    <property type="project" value="InterPro"/>
</dbReference>
<dbReference type="CDD" id="cd06089">
    <property type="entry name" value="KOW_RPL26"/>
    <property type="match status" value="1"/>
</dbReference>
<dbReference type="FunFam" id="2.30.30.30:FF:000032">
    <property type="entry name" value="39S ribosomal protein L24, mitochondrial"/>
    <property type="match status" value="1"/>
</dbReference>
<dbReference type="NCBIfam" id="TIGR01079">
    <property type="entry name" value="rplX_bact"/>
    <property type="match status" value="1"/>
</dbReference>
<keyword evidence="5" id="KW-0496">Mitochondrion</keyword>
<dbReference type="Pfam" id="PF00467">
    <property type="entry name" value="KOW"/>
    <property type="match status" value="1"/>
</dbReference>
<reference evidence="11" key="1">
    <citation type="journal article" date="2014" name="Nature">
        <title>Elephant shark genome provides unique insights into gnathostome evolution.</title>
        <authorList>
            <consortium name="International Elephant Shark Genome Sequencing Consortium"/>
            <person name="Venkatesh B."/>
            <person name="Lee A.P."/>
            <person name="Ravi V."/>
            <person name="Maurya A.K."/>
            <person name="Lian M.M."/>
            <person name="Swann J.B."/>
            <person name="Ohta Y."/>
            <person name="Flajnik M.F."/>
            <person name="Sutoh Y."/>
            <person name="Kasahara M."/>
            <person name="Hoon S."/>
            <person name="Gangu V."/>
            <person name="Roy S.W."/>
            <person name="Irimia M."/>
            <person name="Korzh V."/>
            <person name="Kondrychyn I."/>
            <person name="Lim Z.W."/>
            <person name="Tay B.H."/>
            <person name="Tohari S."/>
            <person name="Kong K.W."/>
            <person name="Ho S."/>
            <person name="Lorente-Galdos B."/>
            <person name="Quilez J."/>
            <person name="Marques-Bonet T."/>
            <person name="Raney B.J."/>
            <person name="Ingham P.W."/>
            <person name="Tay A."/>
            <person name="Hillier L.W."/>
            <person name="Minx P."/>
            <person name="Boehm T."/>
            <person name="Wilson R.K."/>
            <person name="Brenner S."/>
            <person name="Warren W.C."/>
        </authorList>
    </citation>
    <scope>NUCLEOTIDE SEQUENCE</scope>
    <source>
        <tissue evidence="11">Spleen</tissue>
    </source>
</reference>
<comment type="similarity">
    <text evidence="2 9">Belongs to the universal ribosomal protein uL24 family.</text>
</comment>
<dbReference type="InterPro" id="IPR005825">
    <property type="entry name" value="Ribosomal_uL24_CS"/>
</dbReference>
<dbReference type="InterPro" id="IPR008991">
    <property type="entry name" value="Translation_prot_SH3-like_sf"/>
</dbReference>
<keyword evidence="6 9" id="KW-0687">Ribonucleoprotein</keyword>
<dbReference type="Gene3D" id="2.30.30.30">
    <property type="match status" value="1"/>
</dbReference>
<evidence type="ECO:0000256" key="7">
    <source>
        <dbReference type="ARBA" id="ARBA00035283"/>
    </source>
</evidence>
<protein>
    <recommendedName>
        <fullName evidence="7">Large ribosomal subunit protein uL24m</fullName>
    </recommendedName>
    <alternativeName>
        <fullName evidence="8">39S ribosomal protein L24, mitochondrial</fullName>
    </alternativeName>
</protein>
<dbReference type="SUPFAM" id="SSF50104">
    <property type="entry name" value="Translation proteins SH3-like domain"/>
    <property type="match status" value="1"/>
</dbReference>
<keyword evidence="4 9" id="KW-0689">Ribosomal protein</keyword>
<dbReference type="GO" id="GO:0003723">
    <property type="term" value="F:RNA binding"/>
    <property type="evidence" value="ECO:0007669"/>
    <property type="project" value="InterPro"/>
</dbReference>
<dbReference type="GO" id="GO:0005840">
    <property type="term" value="C:ribosome"/>
    <property type="evidence" value="ECO:0007669"/>
    <property type="project" value="UniProtKB-KW"/>
</dbReference>